<dbReference type="SMART" id="SM00317">
    <property type="entry name" value="SET"/>
    <property type="match status" value="1"/>
</dbReference>
<dbReference type="InterPro" id="IPR046341">
    <property type="entry name" value="SET_dom_sf"/>
</dbReference>
<dbReference type="PANTHER" id="PTHR47643:SF2">
    <property type="entry name" value="TPR DOMAIN PROTEIN (AFU_ORTHOLOGUE AFUA_5G12710)"/>
    <property type="match status" value="1"/>
</dbReference>
<feature type="compositionally biased region" description="Basic and acidic residues" evidence="1">
    <location>
        <begin position="65"/>
        <end position="75"/>
    </location>
</feature>
<dbReference type="Proteomes" id="UP000193467">
    <property type="component" value="Unassembled WGS sequence"/>
</dbReference>
<protein>
    <recommendedName>
        <fullName evidence="2">SET domain-containing protein</fullName>
    </recommendedName>
</protein>
<keyword evidence="4" id="KW-1185">Reference proteome</keyword>
<gene>
    <name evidence="3" type="ORF">BCR35DRAFT_350517</name>
</gene>
<feature type="domain" description="SET" evidence="2">
    <location>
        <begin position="381"/>
        <end position="582"/>
    </location>
</feature>
<dbReference type="AlphaFoldDB" id="A0A1Y2G0L2"/>
<evidence type="ECO:0000313" key="3">
    <source>
        <dbReference type="EMBL" id="ORY89005.1"/>
    </source>
</evidence>
<sequence>MSNEQLLAQMAAAGVPPGMVELALRNPALLAEVQNRVANLSLESKLEPQTSEQFNDAWKQEIEQVKERHEQEKRTPPYKIPAPPRDALVESQRRERAELDAKLGRGRFMMARSYCGIPKSFSSAPDDLTGLTRVFLMDMEVLKTHKGQYLVCRIISLAILKLGITFIVEDQLGRAELLSIYNHPFGDVSTQKELDVLLPVGTVLIVKEPTYKRSALASNCLIRVDSPTDVLFPHSSDPLAQDLKWKVPPARQTASDRDFKAEGNSYFAKQQYRYRSAYRDALQVLARLEVDESLGTSSVKEKALLRRARAEEGMRLNSEALSSYEATLQHSSSNKEAQDGKDRVQRKLKESATGEYDWLAMYEKALQPEQYPEQDVGDYVGPIAIKKASNRGGGRGFFATRNIKAGEILLVEKAFVAKWPSPRSLVFCLNLLSGAGGAGCQVAAMSSIVAKLMDDGSLACKVNSLYGGPTILSPEEVPQRFEADLKDDVSVSIDTARIEAIFTYNTFGNHGPRQASLGLGASVAETSSSDSSGNSPSFLFLQSSFFNHSCASNALWETYSDIMIVRARAPIREGEEVFIPYAGAGAAEADNDKVTDILEKHFPTPPGCCCDLCTASRRDGADQVARRKQLMATEHEDLKRLLHSFNPSSSTRLSHSTMRRIKKLVTDIEATYAADRGSPIRIQLGLAHHLFGEALHINGDYATAIKHTYLAYEAQGGRISPSPLLSSSSSSEKPTVVAAPLAQADMAVIHLLVNAFRSLKLEKPNQARKWMRLAIETEQILSGGGKEKFDRRFEEVSETMSLTDLARRV</sequence>
<evidence type="ECO:0000256" key="1">
    <source>
        <dbReference type="SAM" id="MobiDB-lite"/>
    </source>
</evidence>
<dbReference type="Gene3D" id="2.170.270.10">
    <property type="entry name" value="SET domain"/>
    <property type="match status" value="1"/>
</dbReference>
<dbReference type="InterPro" id="IPR053209">
    <property type="entry name" value="Gramillin-biosynth_MTr"/>
</dbReference>
<dbReference type="Pfam" id="PF00856">
    <property type="entry name" value="SET"/>
    <property type="match status" value="1"/>
</dbReference>
<name>A0A1Y2G0L2_9BASI</name>
<dbReference type="OrthoDB" id="5945798at2759"/>
<proteinExistence type="predicted"/>
<dbReference type="InterPro" id="IPR011990">
    <property type="entry name" value="TPR-like_helical_dom_sf"/>
</dbReference>
<feature type="compositionally biased region" description="Polar residues" evidence="1">
    <location>
        <begin position="325"/>
        <end position="335"/>
    </location>
</feature>
<evidence type="ECO:0000313" key="4">
    <source>
        <dbReference type="Proteomes" id="UP000193467"/>
    </source>
</evidence>
<dbReference type="EMBL" id="MCGR01000007">
    <property type="protein sequence ID" value="ORY89005.1"/>
    <property type="molecule type" value="Genomic_DNA"/>
</dbReference>
<feature type="region of interest" description="Disordered" evidence="1">
    <location>
        <begin position="65"/>
        <end position="84"/>
    </location>
</feature>
<dbReference type="STRING" id="106004.A0A1Y2G0L2"/>
<comment type="caution">
    <text evidence="3">The sequence shown here is derived from an EMBL/GenBank/DDBJ whole genome shotgun (WGS) entry which is preliminary data.</text>
</comment>
<dbReference type="SUPFAM" id="SSF82199">
    <property type="entry name" value="SET domain"/>
    <property type="match status" value="1"/>
</dbReference>
<accession>A0A1Y2G0L2</accession>
<evidence type="ECO:0000259" key="2">
    <source>
        <dbReference type="PROSITE" id="PS50280"/>
    </source>
</evidence>
<organism evidence="3 4">
    <name type="scientific">Leucosporidium creatinivorum</name>
    <dbReference type="NCBI Taxonomy" id="106004"/>
    <lineage>
        <taxon>Eukaryota</taxon>
        <taxon>Fungi</taxon>
        <taxon>Dikarya</taxon>
        <taxon>Basidiomycota</taxon>
        <taxon>Pucciniomycotina</taxon>
        <taxon>Microbotryomycetes</taxon>
        <taxon>Leucosporidiales</taxon>
        <taxon>Leucosporidium</taxon>
    </lineage>
</organism>
<reference evidence="3 4" key="1">
    <citation type="submission" date="2016-07" db="EMBL/GenBank/DDBJ databases">
        <title>Pervasive Adenine N6-methylation of Active Genes in Fungi.</title>
        <authorList>
            <consortium name="DOE Joint Genome Institute"/>
            <person name="Mondo S.J."/>
            <person name="Dannebaum R.O."/>
            <person name="Kuo R.C."/>
            <person name="Labutti K."/>
            <person name="Haridas S."/>
            <person name="Kuo A."/>
            <person name="Salamov A."/>
            <person name="Ahrendt S.R."/>
            <person name="Lipzen A."/>
            <person name="Sullivan W."/>
            <person name="Andreopoulos W.B."/>
            <person name="Clum A."/>
            <person name="Lindquist E."/>
            <person name="Daum C."/>
            <person name="Ramamoorthy G.K."/>
            <person name="Gryganskyi A."/>
            <person name="Culley D."/>
            <person name="Magnuson J.K."/>
            <person name="James T.Y."/>
            <person name="O'Malley M.A."/>
            <person name="Stajich J.E."/>
            <person name="Spatafora J.W."/>
            <person name="Visel A."/>
            <person name="Grigoriev I.V."/>
        </authorList>
    </citation>
    <scope>NUCLEOTIDE SEQUENCE [LARGE SCALE GENOMIC DNA]</scope>
    <source>
        <strain evidence="3 4">62-1032</strain>
    </source>
</reference>
<dbReference type="InterPro" id="IPR001214">
    <property type="entry name" value="SET_dom"/>
</dbReference>
<dbReference type="InParanoid" id="A0A1Y2G0L2"/>
<dbReference type="PANTHER" id="PTHR47643">
    <property type="entry name" value="TPR DOMAIN PROTEIN (AFU_ORTHOLOGUE AFUA_5G12710)"/>
    <property type="match status" value="1"/>
</dbReference>
<dbReference type="Gene3D" id="1.25.40.10">
    <property type="entry name" value="Tetratricopeptide repeat domain"/>
    <property type="match status" value="1"/>
</dbReference>
<dbReference type="PROSITE" id="PS50280">
    <property type="entry name" value="SET"/>
    <property type="match status" value="1"/>
</dbReference>
<feature type="region of interest" description="Disordered" evidence="1">
    <location>
        <begin position="325"/>
        <end position="344"/>
    </location>
</feature>